<dbReference type="RefSeq" id="WP_065536584.1">
    <property type="nucleotide sequence ID" value="NZ_CP016534.2"/>
</dbReference>
<dbReference type="Proteomes" id="UP000092661">
    <property type="component" value="Chromosome"/>
</dbReference>
<dbReference type="InterPro" id="IPR011528">
    <property type="entry name" value="NERD"/>
</dbReference>
<proteinExistence type="predicted"/>
<feature type="domain" description="NERD" evidence="1">
    <location>
        <begin position="41"/>
        <end position="159"/>
    </location>
</feature>
<organism evidence="2 3">
    <name type="scientific">Planococcus antarcticus DSM 14505</name>
    <dbReference type="NCBI Taxonomy" id="1185653"/>
    <lineage>
        <taxon>Bacteria</taxon>
        <taxon>Bacillati</taxon>
        <taxon>Bacillota</taxon>
        <taxon>Bacilli</taxon>
        <taxon>Bacillales</taxon>
        <taxon>Caryophanaceae</taxon>
        <taxon>Planococcus</taxon>
    </lineage>
</organism>
<protein>
    <recommendedName>
        <fullName evidence="1">NERD domain-containing protein</fullName>
    </recommendedName>
</protein>
<evidence type="ECO:0000313" key="2">
    <source>
        <dbReference type="EMBL" id="ANU09976.1"/>
    </source>
</evidence>
<dbReference type="Pfam" id="PF08378">
    <property type="entry name" value="NERD"/>
    <property type="match status" value="1"/>
</dbReference>
<name>A0ABM6D3Q2_9BACL</name>
<evidence type="ECO:0000259" key="1">
    <source>
        <dbReference type="PROSITE" id="PS50965"/>
    </source>
</evidence>
<dbReference type="EMBL" id="CP016534">
    <property type="protein sequence ID" value="ANU09976.1"/>
    <property type="molecule type" value="Genomic_DNA"/>
</dbReference>
<accession>A0ABM6D3Q2</accession>
<evidence type="ECO:0000313" key="3">
    <source>
        <dbReference type="Proteomes" id="UP000092661"/>
    </source>
</evidence>
<dbReference type="PROSITE" id="PS50965">
    <property type="entry name" value="NERD"/>
    <property type="match status" value="1"/>
</dbReference>
<gene>
    <name evidence="2" type="ORF">BBH88_06520</name>
</gene>
<sequence length="321" mass="37049">MILKTRNKPPAIFQLESLLYRTPNVHPQFLYWTEKLRRITAGYHGELRVDSLWHEIELPLPHYFIHDLFIQKEMSSHQIDSILITSRFVLALEIKSISGLLNFDPHLRQFSRTNKDGSIDGMNNPDDQLRRHEKWLEQFLFQQRIKLPVIGAIIFTYPSSVIQSRAGNRIIIQSSGLPHLMEQLLTRHPREVLSKKKTEALAHKLLEHHSIKPLAPMGLSSSFVKGILCPICPSLPLNYRRGKWRCEVCVHCDPLAHLGALSQYRTLVKTTISNREFREFTGIHSVVTASKLLKSANMPFNGSYKDRIYFIPELIEGTESI</sequence>
<reference evidence="2" key="1">
    <citation type="submission" date="2016-10" db="EMBL/GenBank/DDBJ databases">
        <authorList>
            <person name="See-Too W.S."/>
        </authorList>
    </citation>
    <scope>NUCLEOTIDE SEQUENCE</scope>
    <source>
        <strain evidence="2">DSM 14505</strain>
    </source>
</reference>
<keyword evidence="3" id="KW-1185">Reference proteome</keyword>